<evidence type="ECO:0000256" key="2">
    <source>
        <dbReference type="PROSITE-ProRule" id="PRU00059"/>
    </source>
</evidence>
<protein>
    <recommendedName>
        <fullName evidence="3">CUB domain-containing protein</fullName>
    </recommendedName>
</protein>
<dbReference type="GeneTree" id="ENSGT00390000012112"/>
<dbReference type="PROSITE" id="PS01180">
    <property type="entry name" value="CUB"/>
    <property type="match status" value="1"/>
</dbReference>
<feature type="domain" description="CUB" evidence="3">
    <location>
        <begin position="35"/>
        <end position="136"/>
    </location>
</feature>
<reference evidence="4" key="1">
    <citation type="submission" date="2025-08" db="UniProtKB">
        <authorList>
            <consortium name="Ensembl"/>
        </authorList>
    </citation>
    <scope>IDENTIFICATION</scope>
</reference>
<dbReference type="Pfam" id="PF00431">
    <property type="entry name" value="CUB"/>
    <property type="match status" value="1"/>
</dbReference>
<evidence type="ECO:0000259" key="3">
    <source>
        <dbReference type="PROSITE" id="PS01180"/>
    </source>
</evidence>
<dbReference type="SUPFAM" id="SSF49854">
    <property type="entry name" value="Spermadhesin, CUB domain"/>
    <property type="match status" value="1"/>
</dbReference>
<proteinExistence type="predicted"/>
<organism evidence="4 5">
    <name type="scientific">Moschus moschiferus</name>
    <name type="common">Siberian musk deer</name>
    <name type="synonym">Moschus sibiricus</name>
    <dbReference type="NCBI Taxonomy" id="68415"/>
    <lineage>
        <taxon>Eukaryota</taxon>
        <taxon>Metazoa</taxon>
        <taxon>Chordata</taxon>
        <taxon>Craniata</taxon>
        <taxon>Vertebrata</taxon>
        <taxon>Euteleostomi</taxon>
        <taxon>Mammalia</taxon>
        <taxon>Eutheria</taxon>
        <taxon>Laurasiatheria</taxon>
        <taxon>Artiodactyla</taxon>
        <taxon>Ruminantia</taxon>
        <taxon>Pecora</taxon>
        <taxon>Moschidae</taxon>
        <taxon>Moschus</taxon>
    </lineage>
</organism>
<dbReference type="SMART" id="SM00042">
    <property type="entry name" value="CUB"/>
    <property type="match status" value="1"/>
</dbReference>
<evidence type="ECO:0000313" key="4">
    <source>
        <dbReference type="Ensembl" id="ENSMMSP00000017845.1"/>
    </source>
</evidence>
<name>A0A8C6FMX1_MOSMO</name>
<reference evidence="4" key="2">
    <citation type="submission" date="2025-09" db="UniProtKB">
        <authorList>
            <consortium name="Ensembl"/>
        </authorList>
    </citation>
    <scope>IDENTIFICATION</scope>
</reference>
<sequence>VLAPRAAPLLLLRLHWEETLWAPRNLPSVVDTRKCGDFHRNISGRISSYFAWEPKCTWTILLKSGYTIVLIIPFLRLKCNEEDEEIIDGRADGAAFGKFCSGGRLVFQSSSDVMTVKYYRSSKQPVSSFDIFYYGRPSGR</sequence>
<dbReference type="Ensembl" id="ENSMMST00000019723.1">
    <property type="protein sequence ID" value="ENSMMSP00000017845.1"/>
    <property type="gene ID" value="ENSMMSG00000013536.1"/>
</dbReference>
<dbReference type="InterPro" id="IPR035914">
    <property type="entry name" value="Sperma_CUB_dom_sf"/>
</dbReference>
<dbReference type="InterPro" id="IPR000859">
    <property type="entry name" value="CUB_dom"/>
</dbReference>
<dbReference type="Proteomes" id="UP000694544">
    <property type="component" value="Unplaced"/>
</dbReference>
<evidence type="ECO:0000256" key="1">
    <source>
        <dbReference type="ARBA" id="ARBA00023157"/>
    </source>
</evidence>
<accession>A0A8C6FMX1</accession>
<keyword evidence="5" id="KW-1185">Reference proteome</keyword>
<dbReference type="Gene3D" id="2.60.120.290">
    <property type="entry name" value="Spermadhesin, CUB domain"/>
    <property type="match status" value="1"/>
</dbReference>
<comment type="caution">
    <text evidence="2">Lacks conserved residue(s) required for the propagation of feature annotation.</text>
</comment>
<evidence type="ECO:0000313" key="5">
    <source>
        <dbReference type="Proteomes" id="UP000694544"/>
    </source>
</evidence>
<dbReference type="AlphaFoldDB" id="A0A8C6FMX1"/>
<keyword evidence="1" id="KW-1015">Disulfide bond</keyword>